<protein>
    <submittedName>
        <fullName evidence="1">Uncharacterized protein</fullName>
    </submittedName>
</protein>
<organism evidence="1 2">
    <name type="scientific">Lithospermum erythrorhizon</name>
    <name type="common">Purple gromwell</name>
    <name type="synonym">Lithospermum officinale var. erythrorhizon</name>
    <dbReference type="NCBI Taxonomy" id="34254"/>
    <lineage>
        <taxon>Eukaryota</taxon>
        <taxon>Viridiplantae</taxon>
        <taxon>Streptophyta</taxon>
        <taxon>Embryophyta</taxon>
        <taxon>Tracheophyta</taxon>
        <taxon>Spermatophyta</taxon>
        <taxon>Magnoliopsida</taxon>
        <taxon>eudicotyledons</taxon>
        <taxon>Gunneridae</taxon>
        <taxon>Pentapetalae</taxon>
        <taxon>asterids</taxon>
        <taxon>lamiids</taxon>
        <taxon>Boraginales</taxon>
        <taxon>Boraginaceae</taxon>
        <taxon>Boraginoideae</taxon>
        <taxon>Lithospermeae</taxon>
        <taxon>Lithospermum</taxon>
    </lineage>
</organism>
<dbReference type="EMBL" id="BAABME010004726">
    <property type="protein sequence ID" value="GAA0163352.1"/>
    <property type="molecule type" value="Genomic_DNA"/>
</dbReference>
<gene>
    <name evidence="1" type="ORF">LIER_19240</name>
</gene>
<keyword evidence="2" id="KW-1185">Reference proteome</keyword>
<reference evidence="1 2" key="1">
    <citation type="submission" date="2024-01" db="EMBL/GenBank/DDBJ databases">
        <title>The complete chloroplast genome sequence of Lithospermum erythrorhizon: insights into the phylogenetic relationship among Boraginaceae species and the maternal lineages of purple gromwells.</title>
        <authorList>
            <person name="Okada T."/>
            <person name="Watanabe K."/>
        </authorList>
    </citation>
    <scope>NUCLEOTIDE SEQUENCE [LARGE SCALE GENOMIC DNA]</scope>
</reference>
<accession>A0AAV3QJZ3</accession>
<dbReference type="AlphaFoldDB" id="A0AAV3QJZ3"/>
<proteinExistence type="predicted"/>
<dbReference type="Proteomes" id="UP001454036">
    <property type="component" value="Unassembled WGS sequence"/>
</dbReference>
<sequence length="122" mass="14047">MSLVTSVCYLMSPICRFVPLAYRMENSTVHLKCGLVLNKVLFVLDFDCNLLSVSHLAADLNYVLQFTNNLCVVQDRTLRTLIGVGEQRGGLYYLRDEPVVRVMAVEKLNELWHNGWDILRRK</sequence>
<evidence type="ECO:0000313" key="1">
    <source>
        <dbReference type="EMBL" id="GAA0163352.1"/>
    </source>
</evidence>
<comment type="caution">
    <text evidence="1">The sequence shown here is derived from an EMBL/GenBank/DDBJ whole genome shotgun (WGS) entry which is preliminary data.</text>
</comment>
<name>A0AAV3QJZ3_LITER</name>
<evidence type="ECO:0000313" key="2">
    <source>
        <dbReference type="Proteomes" id="UP001454036"/>
    </source>
</evidence>